<accession>R9HQT6</accession>
<dbReference type="RefSeq" id="WP_016269987.1">
    <property type="nucleotide sequence ID" value="NZ_KE159465.1"/>
</dbReference>
<evidence type="ECO:0000256" key="3">
    <source>
        <dbReference type="PIRSR" id="PIRSR618191-1"/>
    </source>
</evidence>
<dbReference type="PANTHER" id="PTHR35530:SF1">
    <property type="entry name" value="2-HYDROXYMUCONATE TAUTOMERASE"/>
    <property type="match status" value="1"/>
</dbReference>
<dbReference type="InterPro" id="IPR018191">
    <property type="entry name" value="4-OT"/>
</dbReference>
<dbReference type="GO" id="GO:0016853">
    <property type="term" value="F:isomerase activity"/>
    <property type="evidence" value="ECO:0007669"/>
    <property type="project" value="UniProtKB-UniRule"/>
</dbReference>
<dbReference type="Pfam" id="PF01361">
    <property type="entry name" value="Tautomerase"/>
    <property type="match status" value="1"/>
</dbReference>
<evidence type="ECO:0000256" key="1">
    <source>
        <dbReference type="ARBA" id="ARBA00006723"/>
    </source>
</evidence>
<dbReference type="Proteomes" id="UP000014151">
    <property type="component" value="Unassembled WGS sequence"/>
</dbReference>
<comment type="similarity">
    <text evidence="1 4">Belongs to the 4-oxalocrotonate tautomerase family.</text>
</comment>
<dbReference type="AlphaFoldDB" id="R9HQT6"/>
<proteinExistence type="inferred from homology"/>
<dbReference type="Gene3D" id="3.30.429.10">
    <property type="entry name" value="Macrophage Migration Inhibitory Factor"/>
    <property type="match status" value="1"/>
</dbReference>
<evidence type="ECO:0000256" key="4">
    <source>
        <dbReference type="RuleBase" id="RU362032"/>
    </source>
</evidence>
<evidence type="ECO:0000256" key="2">
    <source>
        <dbReference type="ARBA" id="ARBA00023235"/>
    </source>
</evidence>
<dbReference type="PATRIC" id="fig|1235786.3.peg.113"/>
<evidence type="ECO:0000313" key="6">
    <source>
        <dbReference type="EMBL" id="EOS06146.1"/>
    </source>
</evidence>
<feature type="domain" description="4-oxalocrotonate tautomerase-like" evidence="5">
    <location>
        <begin position="5"/>
        <end position="58"/>
    </location>
</feature>
<dbReference type="NCBIfam" id="NF041920">
    <property type="entry name" value="DmpI"/>
    <property type="match status" value="1"/>
</dbReference>
<dbReference type="NCBIfam" id="TIGR00013">
    <property type="entry name" value="taut"/>
    <property type="match status" value="1"/>
</dbReference>
<dbReference type="InterPro" id="IPR014347">
    <property type="entry name" value="Tautomerase/MIF_sf"/>
</dbReference>
<dbReference type="SUPFAM" id="SSF55331">
    <property type="entry name" value="Tautomerase/MIF"/>
    <property type="match status" value="1"/>
</dbReference>
<reference evidence="6 7" key="1">
    <citation type="submission" date="2013-04" db="EMBL/GenBank/DDBJ databases">
        <title>The Genome Sequence of Bacteroides vulgatus dnLKV7.</title>
        <authorList>
            <consortium name="The Broad Institute Genomics Platform"/>
            <consortium name="The Broad Institute Genome Sequencing Center for Infectious Disease"/>
            <person name="Earl A."/>
            <person name="Xavier R."/>
            <person name="Kuhn K."/>
            <person name="Stappenbeck T."/>
            <person name="Walker B."/>
            <person name="Young S."/>
            <person name="Zeng Q."/>
            <person name="Gargeya S."/>
            <person name="Fitzgerald M."/>
            <person name="Haas B."/>
            <person name="Abouelleil A."/>
            <person name="Allen A.W."/>
            <person name="Alvarado L."/>
            <person name="Arachchi H.M."/>
            <person name="Berlin A.M."/>
            <person name="Chapman S.B."/>
            <person name="Gainer-Dewar J."/>
            <person name="Goldberg J."/>
            <person name="Griggs A."/>
            <person name="Gujja S."/>
            <person name="Hansen M."/>
            <person name="Howarth C."/>
            <person name="Imamovic A."/>
            <person name="Ireland A."/>
            <person name="Larimer J."/>
            <person name="McCowan C."/>
            <person name="Murphy C."/>
            <person name="Pearson M."/>
            <person name="Poon T.W."/>
            <person name="Priest M."/>
            <person name="Roberts A."/>
            <person name="Saif S."/>
            <person name="Shea T."/>
            <person name="Sisk P."/>
            <person name="Sykes S."/>
            <person name="Wortman J."/>
            <person name="Nusbaum C."/>
            <person name="Birren B."/>
        </authorList>
    </citation>
    <scope>NUCLEOTIDE SEQUENCE [LARGE SCALE GENOMIC DNA]</scope>
    <source>
        <strain evidence="7">dnLKV7</strain>
    </source>
</reference>
<dbReference type="InterPro" id="IPR004370">
    <property type="entry name" value="4-OT-like_dom"/>
</dbReference>
<dbReference type="PANTHER" id="PTHR35530">
    <property type="entry name" value="TAUTOMERASE-RELATED"/>
    <property type="match status" value="1"/>
</dbReference>
<feature type="active site" description="Proton acceptor; via imino nitrogen" evidence="3">
    <location>
        <position position="2"/>
    </location>
</feature>
<dbReference type="EC" id="5.3.2.-" evidence="4"/>
<keyword evidence="2 4" id="KW-0413">Isomerase</keyword>
<dbReference type="EMBL" id="ASSN01000002">
    <property type="protein sequence ID" value="EOS06146.1"/>
    <property type="molecule type" value="Genomic_DNA"/>
</dbReference>
<gene>
    <name evidence="6" type="ORF">C800_00101</name>
</gene>
<comment type="caution">
    <text evidence="6">The sequence shown here is derived from an EMBL/GenBank/DDBJ whole genome shotgun (WGS) entry which is preliminary data.</text>
</comment>
<organism evidence="6 7">
    <name type="scientific">Phocaeicola vulgatus dnLKV7</name>
    <dbReference type="NCBI Taxonomy" id="1235786"/>
    <lineage>
        <taxon>Bacteria</taxon>
        <taxon>Pseudomonadati</taxon>
        <taxon>Bacteroidota</taxon>
        <taxon>Bacteroidia</taxon>
        <taxon>Bacteroidales</taxon>
        <taxon>Bacteroidaceae</taxon>
        <taxon>Phocaeicola</taxon>
    </lineage>
</organism>
<dbReference type="HOGENOM" id="CLU_148073_2_1_10"/>
<evidence type="ECO:0000313" key="7">
    <source>
        <dbReference type="Proteomes" id="UP000014151"/>
    </source>
</evidence>
<protein>
    <recommendedName>
        <fullName evidence="4">Tautomerase</fullName>
        <ecNumber evidence="4">5.3.2.-</ecNumber>
    </recommendedName>
</protein>
<evidence type="ECO:0000259" key="5">
    <source>
        <dbReference type="Pfam" id="PF01361"/>
    </source>
</evidence>
<sequence length="69" mass="7763">MPYISVESGALTSEQKKELIERLTATAAEITHIPEQFFTVTIKELPDENFGIGGKSIDKIKRNYIGKEH</sequence>
<name>R9HQT6_PHOVU</name>